<evidence type="ECO:0000313" key="10">
    <source>
        <dbReference type="EMBL" id="MCE2595608.1"/>
    </source>
</evidence>
<protein>
    <recommendedName>
        <fullName evidence="3 5">Flagellar hook protein FlgE</fullName>
    </recommendedName>
</protein>
<keyword evidence="10" id="KW-0282">Flagellum</keyword>
<dbReference type="InterPro" id="IPR001444">
    <property type="entry name" value="Flag_bb_rod_N"/>
</dbReference>
<proteinExistence type="inferred from homology"/>
<dbReference type="Pfam" id="PF06429">
    <property type="entry name" value="Flg_bbr_C"/>
    <property type="match status" value="1"/>
</dbReference>
<keyword evidence="4 5" id="KW-0975">Bacterial flagellum</keyword>
<dbReference type="PANTHER" id="PTHR30435">
    <property type="entry name" value="FLAGELLAR PROTEIN"/>
    <property type="match status" value="1"/>
</dbReference>
<evidence type="ECO:0000259" key="8">
    <source>
        <dbReference type="Pfam" id="PF07559"/>
    </source>
</evidence>
<sequence>MSFNIALSGINAAQKDLDVTANNIANVNTFGFKESRAEFADVYATSIFSNGKTATGNGVKTAQVAQQFHQGSLLTTQNSLDMAIGGEGFFVTAEDPTTLTRNFTRAGAFNLNSDNFVVNASGQYLQAYPVDSNGSPSSVSMAATRPLQISTSVGSPTPTDQVDMTFNLPSGGTEHDIADFNPGNPDTYTSSTSVTTYDSLGEPHVAQTYFIKRTADPVGPPVIAENSWDILTYVDNKPVDIAGGSANTPAASNPNTTIPRSARMVFGTDGQLAPATAPATNPTPLPITTVQLGSTNGADPTQTVTFNFNNPTQFGAAFEVSALSQNGATVGKLTGIDIATDGLVKATFSNGSTVYMGKVAIAKFNNTQGLAQIGDTSWQATQNSGEPIAGEGNSGTFGKINSSNVEQSNVNLSTELVDLISAQRNFQANSRALEVNSTLQQTILQIR</sequence>
<dbReference type="SUPFAM" id="SSF117143">
    <property type="entry name" value="Flagellar hook protein flgE"/>
    <property type="match status" value="1"/>
</dbReference>
<feature type="domain" description="Flagellar basal-body/hook protein C-terminal" evidence="7">
    <location>
        <begin position="403"/>
        <end position="446"/>
    </location>
</feature>
<dbReference type="EMBL" id="JAIMJA010000011">
    <property type="protein sequence ID" value="MCE2595608.1"/>
    <property type="molecule type" value="Genomic_DNA"/>
</dbReference>
<dbReference type="Pfam" id="PF22692">
    <property type="entry name" value="LlgE_F_G_D1"/>
    <property type="match status" value="1"/>
</dbReference>
<dbReference type="RefSeq" id="WP_233053117.1">
    <property type="nucleotide sequence ID" value="NZ_JAIMJA010000011.1"/>
</dbReference>
<accession>A0ABS8WD22</accession>
<dbReference type="InterPro" id="IPR037058">
    <property type="entry name" value="Falgellar_hook_FlgE_sf"/>
</dbReference>
<evidence type="ECO:0000256" key="3">
    <source>
        <dbReference type="ARBA" id="ARBA00019015"/>
    </source>
</evidence>
<dbReference type="InterPro" id="IPR037925">
    <property type="entry name" value="FlgE/F/G-like"/>
</dbReference>
<organism evidence="10 11">
    <name type="scientific">Motilimonas cestriensis</name>
    <dbReference type="NCBI Taxonomy" id="2742685"/>
    <lineage>
        <taxon>Bacteria</taxon>
        <taxon>Pseudomonadati</taxon>
        <taxon>Pseudomonadota</taxon>
        <taxon>Gammaproteobacteria</taxon>
        <taxon>Alteromonadales</taxon>
        <taxon>Alteromonadales genera incertae sedis</taxon>
        <taxon>Motilimonas</taxon>
    </lineage>
</organism>
<comment type="similarity">
    <text evidence="2 5">Belongs to the flagella basal body rod proteins family.</text>
</comment>
<dbReference type="Pfam" id="PF07559">
    <property type="entry name" value="FlgE_D2"/>
    <property type="match status" value="1"/>
</dbReference>
<feature type="domain" description="Flagellar hook protein FlgE/F/G-like D1" evidence="9">
    <location>
        <begin position="83"/>
        <end position="127"/>
    </location>
</feature>
<keyword evidence="11" id="KW-1185">Reference proteome</keyword>
<dbReference type="InterPro" id="IPR053967">
    <property type="entry name" value="LlgE_F_G-like_D1"/>
</dbReference>
<keyword evidence="10" id="KW-0969">Cilium</keyword>
<dbReference type="Proteomes" id="UP001201273">
    <property type="component" value="Unassembled WGS sequence"/>
</dbReference>
<comment type="caution">
    <text evidence="10">The sequence shown here is derived from an EMBL/GenBank/DDBJ whole genome shotgun (WGS) entry which is preliminary data.</text>
</comment>
<dbReference type="PANTHER" id="PTHR30435:SF1">
    <property type="entry name" value="FLAGELLAR HOOK PROTEIN FLGE"/>
    <property type="match status" value="1"/>
</dbReference>
<feature type="domain" description="Flagellar hook protein FlgE D2" evidence="8">
    <location>
        <begin position="168"/>
        <end position="327"/>
    </location>
</feature>
<dbReference type="NCBIfam" id="NF004238">
    <property type="entry name" value="PRK05682.1-1"/>
    <property type="match status" value="1"/>
</dbReference>
<feature type="domain" description="Flagellar basal body rod protein N-terminal" evidence="6">
    <location>
        <begin position="3"/>
        <end position="33"/>
    </location>
</feature>
<evidence type="ECO:0000259" key="7">
    <source>
        <dbReference type="Pfam" id="PF06429"/>
    </source>
</evidence>
<comment type="function">
    <text evidence="5">A flexible structure which links the flagellar filament to the drive apparatus in the basal body.</text>
</comment>
<name>A0ABS8WD22_9GAMM</name>
<dbReference type="InterPro" id="IPR011491">
    <property type="entry name" value="FlgE_D2"/>
</dbReference>
<dbReference type="InterPro" id="IPR019776">
    <property type="entry name" value="Flagellar_basal_body_rod_CS"/>
</dbReference>
<evidence type="ECO:0000256" key="1">
    <source>
        <dbReference type="ARBA" id="ARBA00004117"/>
    </source>
</evidence>
<dbReference type="NCBIfam" id="TIGR03506">
    <property type="entry name" value="FlgEFG_subfam"/>
    <property type="match status" value="1"/>
</dbReference>
<evidence type="ECO:0000259" key="9">
    <source>
        <dbReference type="Pfam" id="PF22692"/>
    </source>
</evidence>
<evidence type="ECO:0000313" key="11">
    <source>
        <dbReference type="Proteomes" id="UP001201273"/>
    </source>
</evidence>
<reference evidence="10 11" key="1">
    <citation type="journal article" date="2022" name="Environ. Microbiol. Rep.">
        <title>Eco-phylogenetic analyses reveal divergent evolution of vitamin B12 metabolism in the marine bacterial family 'Psychromonadaceae'.</title>
        <authorList>
            <person name="Jin X."/>
            <person name="Yang Y."/>
            <person name="Cao H."/>
            <person name="Gao B."/>
            <person name="Zhao Z."/>
        </authorList>
    </citation>
    <scope>NUCLEOTIDE SEQUENCE [LARGE SCALE GENOMIC DNA]</scope>
    <source>
        <strain evidence="10 11">MKS20</strain>
    </source>
</reference>
<evidence type="ECO:0000256" key="4">
    <source>
        <dbReference type="ARBA" id="ARBA00023143"/>
    </source>
</evidence>
<comment type="subcellular location">
    <subcellularLocation>
        <location evidence="1 5">Bacterial flagellum basal body</location>
    </subcellularLocation>
</comment>
<dbReference type="PROSITE" id="PS00588">
    <property type="entry name" value="FLAGELLA_BB_ROD"/>
    <property type="match status" value="1"/>
</dbReference>
<dbReference type="Pfam" id="PF00460">
    <property type="entry name" value="Flg_bb_rod"/>
    <property type="match status" value="1"/>
</dbReference>
<gene>
    <name evidence="10" type="primary">flgE</name>
    <name evidence="10" type="ORF">K6Y31_12330</name>
</gene>
<evidence type="ECO:0000259" key="6">
    <source>
        <dbReference type="Pfam" id="PF00460"/>
    </source>
</evidence>
<evidence type="ECO:0000256" key="2">
    <source>
        <dbReference type="ARBA" id="ARBA00009677"/>
    </source>
</evidence>
<dbReference type="InterPro" id="IPR010930">
    <property type="entry name" value="Flg_bb/hook_C_dom"/>
</dbReference>
<evidence type="ECO:0000256" key="5">
    <source>
        <dbReference type="RuleBase" id="RU362116"/>
    </source>
</evidence>
<keyword evidence="10" id="KW-0966">Cell projection</keyword>
<dbReference type="InterPro" id="IPR020013">
    <property type="entry name" value="Flagellar_FlgE/F/G"/>
</dbReference>
<dbReference type="NCBIfam" id="NF004240">
    <property type="entry name" value="PRK05682.1-4"/>
    <property type="match status" value="1"/>
</dbReference>
<dbReference type="Gene3D" id="2.60.98.20">
    <property type="entry name" value="Flagellar hook protein FlgE"/>
    <property type="match status" value="1"/>
</dbReference>